<name>A0ACC2NS31_9HYME</name>
<dbReference type="EMBL" id="CM056743">
    <property type="protein sequence ID" value="KAJ8673406.1"/>
    <property type="molecule type" value="Genomic_DNA"/>
</dbReference>
<evidence type="ECO:0000313" key="2">
    <source>
        <dbReference type="Proteomes" id="UP001239111"/>
    </source>
</evidence>
<evidence type="ECO:0000313" key="1">
    <source>
        <dbReference type="EMBL" id="KAJ8673406.1"/>
    </source>
</evidence>
<sequence>MRLVLYGSAAHENKIRTKGSISKLENATSRQEITVEIVMDAPGSIKCTACNEEVGCVSSEKNFTVEVHGPPWFPENVQNETQFAVDENGYFILSCPGRGTPAPTISWLKDDVSVAHNDAVISLEAGNMSLKIKKLSRNYTGKYTCIVANDHGRVDLHQYVSIKDSWVEDMRGVPGLWIEVFIILLLTLPIIATHLFMKKSREKAKIRDLQNEILMNFEEGATVPINPELSISEQAQFLPYDTKWEFPRDRLILGETLGSGAFGVVAKAKALGIVAHQDVTTVAVKMVHRSAETIHLRALACELKILVHLGKHLNIVNLLGACTNNIDRRGLLVIVEYCCYGNLRSYLLRHRETFKTLMDPGLGNRFSYGDDIQLHSVKSMSTEDGGNSDPNQVSTGEFFTIDSGVELPCTNSSLQDSTNHSNKKTDSNCSSVQPRMNVKTRSEFVQHLLSWAFQIARGMEYLAQKKILHGDLAARNILLAEDKIVKICDFGLAKTMYKYDNYQKKSDGPVPLRWMAIESIKQGIFSTQSDVWSFGIVLWEFFTIAEIPYPGMRAHKLSQILDQGYRMEQPEYASNDVYEIMLWCWKSDPKLRPTFTQLADRVGELLGGSVKTYYRELNQAYVDCNTQDLNDINGLRSFVDSSDVELTINYGEFLELTCTYVINGDPPEPEFQKIMSASEDSHSLSTSESTDLKLRVKFLSLEFVKKGWYGCADARADFFTGNTGDPIVAWIHVNDKKNVSRKMSYSTAAKADLTSETNCTLSIPFLQPTFLQNVSARNVLADWAFDPRINSILKHAPVTEFHQSFCSNRVKRVFYNLFAFVRIPRRASIILTYETQVFHINAEMHIKCSITVGSEDDFEFQWSSPRNLSFYKILPPVGKLIGNHEVELVYELVQIYTTLDDRGEYICRVKSQNNSYEAKAYIYVYEDGSYYLEVTPSNTSFVVRSGESVELSANIGGTVIVCGAGCDPAVYSKPEIDWYHPDGTHIRSNAKFHIRNFVTKTSLNITSVDVQDTGNFSLKVAKGEKVVNFSLVVIGLDVELKIRTSYTFNKKAFLLCQVQGYPLAKTSWLYTKCPQHPSHGECKEVEIEVSVPSFYHGLLKIAF</sequence>
<protein>
    <submittedName>
        <fullName evidence="1">Uncharacterized protein</fullName>
    </submittedName>
</protein>
<dbReference type="Proteomes" id="UP001239111">
    <property type="component" value="Chromosome 3"/>
</dbReference>
<organism evidence="1 2">
    <name type="scientific">Eretmocerus hayati</name>
    <dbReference type="NCBI Taxonomy" id="131215"/>
    <lineage>
        <taxon>Eukaryota</taxon>
        <taxon>Metazoa</taxon>
        <taxon>Ecdysozoa</taxon>
        <taxon>Arthropoda</taxon>
        <taxon>Hexapoda</taxon>
        <taxon>Insecta</taxon>
        <taxon>Pterygota</taxon>
        <taxon>Neoptera</taxon>
        <taxon>Endopterygota</taxon>
        <taxon>Hymenoptera</taxon>
        <taxon>Apocrita</taxon>
        <taxon>Proctotrupomorpha</taxon>
        <taxon>Chalcidoidea</taxon>
        <taxon>Aphelinidae</taxon>
        <taxon>Aphelininae</taxon>
        <taxon>Eretmocerus</taxon>
    </lineage>
</organism>
<proteinExistence type="predicted"/>
<keyword evidence="2" id="KW-1185">Reference proteome</keyword>
<gene>
    <name evidence="1" type="ORF">QAD02_004668</name>
</gene>
<reference evidence="1" key="1">
    <citation type="submission" date="2023-04" db="EMBL/GenBank/DDBJ databases">
        <title>A chromosome-level genome assembly of the parasitoid wasp Eretmocerus hayati.</title>
        <authorList>
            <person name="Zhong Y."/>
            <person name="Liu S."/>
            <person name="Liu Y."/>
        </authorList>
    </citation>
    <scope>NUCLEOTIDE SEQUENCE</scope>
    <source>
        <strain evidence="1">ZJU_SS_LIU_2023</strain>
    </source>
</reference>
<comment type="caution">
    <text evidence="1">The sequence shown here is derived from an EMBL/GenBank/DDBJ whole genome shotgun (WGS) entry which is preliminary data.</text>
</comment>
<accession>A0ACC2NS31</accession>